<feature type="compositionally biased region" description="Polar residues" evidence="1">
    <location>
        <begin position="29"/>
        <end position="39"/>
    </location>
</feature>
<evidence type="ECO:0000313" key="3">
    <source>
        <dbReference type="Proteomes" id="UP000070376"/>
    </source>
</evidence>
<organism evidence="2 3">
    <name type="scientific">Heyndrickxia coagulans</name>
    <name type="common">Weizmannia coagulans</name>
    <dbReference type="NCBI Taxonomy" id="1398"/>
    <lineage>
        <taxon>Bacteria</taxon>
        <taxon>Bacillati</taxon>
        <taxon>Bacillota</taxon>
        <taxon>Bacilli</taxon>
        <taxon>Bacillales</taxon>
        <taxon>Bacillaceae</taxon>
        <taxon>Heyndrickxia</taxon>
    </lineage>
</organism>
<accession>A0A133KWN0</accession>
<reference evidence="3" key="1">
    <citation type="submission" date="2016-01" db="EMBL/GenBank/DDBJ databases">
        <authorList>
            <person name="Mitreva M."/>
            <person name="Pepin K.H."/>
            <person name="Mihindukulasuriya K.A."/>
            <person name="Fulton R."/>
            <person name="Fronick C."/>
            <person name="O'Laughlin M."/>
            <person name="Miner T."/>
            <person name="Herter B."/>
            <person name="Rosa B.A."/>
            <person name="Cordes M."/>
            <person name="Tomlinson C."/>
            <person name="Wollam A."/>
            <person name="Palsikar V.B."/>
            <person name="Mardis E.R."/>
            <person name="Wilson R.K."/>
        </authorList>
    </citation>
    <scope>NUCLEOTIDE SEQUENCE [LARGE SCALE GENOMIC DNA]</scope>
    <source>
        <strain evidence="3">GED7749B</strain>
    </source>
</reference>
<gene>
    <name evidence="2" type="ORF">HMPREF3213_01020</name>
</gene>
<dbReference type="Proteomes" id="UP000070376">
    <property type="component" value="Unassembled WGS sequence"/>
</dbReference>
<evidence type="ECO:0000256" key="1">
    <source>
        <dbReference type="SAM" id="MobiDB-lite"/>
    </source>
</evidence>
<dbReference type="PATRIC" id="fig|1398.22.peg.1029"/>
<proteinExistence type="predicted"/>
<evidence type="ECO:0000313" key="2">
    <source>
        <dbReference type="EMBL" id="KWZ83961.1"/>
    </source>
</evidence>
<feature type="region of interest" description="Disordered" evidence="1">
    <location>
        <begin position="28"/>
        <end position="69"/>
    </location>
</feature>
<name>A0A133KWN0_HEYCO</name>
<protein>
    <submittedName>
        <fullName evidence="2">Uncharacterized protein</fullName>
    </submittedName>
</protein>
<dbReference type="AlphaFoldDB" id="A0A133KWN0"/>
<dbReference type="EMBL" id="LRPN01000033">
    <property type="protein sequence ID" value="KWZ83961.1"/>
    <property type="molecule type" value="Genomic_DNA"/>
</dbReference>
<sequence>MSNHTKTMHSRHFLRGRPRRLFPALPSLYQKSNNVQPGSTEKYKKPHHSYSPLKPVPGKTDCFPHAREI</sequence>
<comment type="caution">
    <text evidence="2">The sequence shown here is derived from an EMBL/GenBank/DDBJ whole genome shotgun (WGS) entry which is preliminary data.</text>
</comment>